<evidence type="ECO:0000256" key="1">
    <source>
        <dbReference type="SAM" id="SignalP"/>
    </source>
</evidence>
<proteinExistence type="predicted"/>
<name>A0A1Y3G9I6_9PROT</name>
<gene>
    <name evidence="3" type="ORF">HK23_00455</name>
</gene>
<evidence type="ECO:0000259" key="2">
    <source>
        <dbReference type="PROSITE" id="PS50106"/>
    </source>
</evidence>
<feature type="domain" description="PDZ" evidence="2">
    <location>
        <begin position="121"/>
        <end position="157"/>
    </location>
</feature>
<evidence type="ECO:0000313" key="4">
    <source>
        <dbReference type="Proteomes" id="UP000242683"/>
    </source>
</evidence>
<dbReference type="PANTHER" id="PTHR32060:SF30">
    <property type="entry name" value="CARBOXY-TERMINAL PROCESSING PROTEASE CTPA"/>
    <property type="match status" value="1"/>
</dbReference>
<comment type="caution">
    <text evidence="3">The sequence shown here is derived from an EMBL/GenBank/DDBJ whole genome shotgun (WGS) entry which is preliminary data.</text>
</comment>
<dbReference type="GO" id="GO:0006508">
    <property type="term" value="P:proteolysis"/>
    <property type="evidence" value="ECO:0007669"/>
    <property type="project" value="InterPro"/>
</dbReference>
<dbReference type="CDD" id="cd07563">
    <property type="entry name" value="Peptidase_S41_IRBP"/>
    <property type="match status" value="1"/>
</dbReference>
<dbReference type="InterPro" id="IPR028204">
    <property type="entry name" value="Tricorn_C1"/>
</dbReference>
<dbReference type="PROSITE" id="PS50106">
    <property type="entry name" value="PDZ"/>
    <property type="match status" value="1"/>
</dbReference>
<dbReference type="InterPro" id="IPR036034">
    <property type="entry name" value="PDZ_sf"/>
</dbReference>
<dbReference type="GO" id="GO:0030288">
    <property type="term" value="C:outer membrane-bounded periplasmic space"/>
    <property type="evidence" value="ECO:0007669"/>
    <property type="project" value="TreeGrafter"/>
</dbReference>
<dbReference type="PANTHER" id="PTHR32060">
    <property type="entry name" value="TAIL-SPECIFIC PROTEASE"/>
    <property type="match status" value="1"/>
</dbReference>
<dbReference type="Pfam" id="PF17820">
    <property type="entry name" value="PDZ_6"/>
    <property type="match status" value="1"/>
</dbReference>
<dbReference type="GO" id="GO:0008236">
    <property type="term" value="F:serine-type peptidase activity"/>
    <property type="evidence" value="ECO:0007669"/>
    <property type="project" value="InterPro"/>
</dbReference>
<dbReference type="SUPFAM" id="SSF50156">
    <property type="entry name" value="PDZ domain-like"/>
    <property type="match status" value="1"/>
</dbReference>
<dbReference type="Gene3D" id="3.90.226.10">
    <property type="entry name" value="2-enoyl-CoA Hydratase, Chain A, domain 1"/>
    <property type="match status" value="1"/>
</dbReference>
<dbReference type="GO" id="GO:0004175">
    <property type="term" value="F:endopeptidase activity"/>
    <property type="evidence" value="ECO:0007669"/>
    <property type="project" value="TreeGrafter"/>
</dbReference>
<feature type="signal peptide" evidence="1">
    <location>
        <begin position="1"/>
        <end position="25"/>
    </location>
</feature>
<keyword evidence="1" id="KW-0732">Signal</keyword>
<dbReference type="InterPro" id="IPR029045">
    <property type="entry name" value="ClpP/crotonase-like_dom_sf"/>
</dbReference>
<dbReference type="Gene3D" id="2.30.42.10">
    <property type="match status" value="1"/>
</dbReference>
<dbReference type="InterPro" id="IPR001478">
    <property type="entry name" value="PDZ"/>
</dbReference>
<dbReference type="Pfam" id="PF03572">
    <property type="entry name" value="Peptidase_S41"/>
    <property type="match status" value="1"/>
</dbReference>
<feature type="chain" id="PRO_5012689131" evidence="1">
    <location>
        <begin position="26"/>
        <end position="409"/>
    </location>
</feature>
<accession>A0A1Y3G9I6</accession>
<dbReference type="SMART" id="SM00245">
    <property type="entry name" value="TSPc"/>
    <property type="match status" value="1"/>
</dbReference>
<dbReference type="InterPro" id="IPR041489">
    <property type="entry name" value="PDZ_6"/>
</dbReference>
<dbReference type="AlphaFoldDB" id="A0A1Y3G9I6"/>
<dbReference type="SUPFAM" id="SSF52096">
    <property type="entry name" value="ClpP/crotonase"/>
    <property type="match status" value="1"/>
</dbReference>
<organism evidence="3 4">
    <name type="scientific">Acetobacter malorum</name>
    <dbReference type="NCBI Taxonomy" id="178901"/>
    <lineage>
        <taxon>Bacteria</taxon>
        <taxon>Pseudomonadati</taxon>
        <taxon>Pseudomonadota</taxon>
        <taxon>Alphaproteobacteria</taxon>
        <taxon>Acetobacterales</taxon>
        <taxon>Acetobacteraceae</taxon>
        <taxon>Acetobacter</taxon>
    </lineage>
</organism>
<evidence type="ECO:0000313" key="3">
    <source>
        <dbReference type="EMBL" id="OUJ07779.1"/>
    </source>
</evidence>
<dbReference type="Gene3D" id="3.30.750.44">
    <property type="match status" value="1"/>
</dbReference>
<reference evidence="4" key="1">
    <citation type="submission" date="2014-06" db="EMBL/GenBank/DDBJ databases">
        <authorList>
            <person name="Winans N.J."/>
            <person name="Newell P.D."/>
            <person name="Douglas A.E."/>
        </authorList>
    </citation>
    <scope>NUCLEOTIDE SEQUENCE [LARGE SCALE GENOMIC DNA]</scope>
    <source>
        <strain evidence="4">DsW_057</strain>
    </source>
</reference>
<dbReference type="Pfam" id="PF14684">
    <property type="entry name" value="Tricorn_C1"/>
    <property type="match status" value="1"/>
</dbReference>
<dbReference type="EMBL" id="JOPG01000001">
    <property type="protein sequence ID" value="OUJ07779.1"/>
    <property type="molecule type" value="Genomic_DNA"/>
</dbReference>
<dbReference type="GO" id="GO:0007165">
    <property type="term" value="P:signal transduction"/>
    <property type="evidence" value="ECO:0007669"/>
    <property type="project" value="TreeGrafter"/>
</dbReference>
<dbReference type="Proteomes" id="UP000242683">
    <property type="component" value="Unassembled WGS sequence"/>
</dbReference>
<dbReference type="InterPro" id="IPR005151">
    <property type="entry name" value="Tail-specific_protease"/>
</dbReference>
<sequence length="409" mass="44658">MKQPFLTRRAFCSAGIALAATPGWAAEPLHDVTFVEDFDELWRTLGERYCFLTDKQTDWDRVRSFYRPMAVAAKDDAAFTDVVQRVLAELYDAHTHLSDPPDGAPRWPLFDLLAERAGDMVRIAAIESGSVAADAGLKIGDRIIAIDGRPIETIIHDLMPKCLVKPDPAADAYTINVAVAGYRGKARLLSVSSTGGTSRTVLLPIKKWPDLPDVESRMLPDGIGYIVIRSFSDTATADAFDKALANLRDALGLIIDVRENGGGDTAVARPIMGRFIRERTAYAIMRRRAGAGLSAPWTEYVDPKGPFTYSKPVVVLTSHWSGSMAEGFPMGMRDIGRATVVGTKMMGLGAAVFPIRLDRTGIQAQYSGEPVYDTKDHPRWHFVPDVEIAAGRDILAAGIAEVKKAISRI</sequence>
<protein>
    <submittedName>
        <fullName evidence="3">Peptidase S41</fullName>
    </submittedName>
</protein>